<evidence type="ECO:0000256" key="3">
    <source>
        <dbReference type="ARBA" id="ARBA00022106"/>
    </source>
</evidence>
<keyword evidence="9" id="KW-0046">Antibiotic resistance</keyword>
<dbReference type="EMBL" id="CP068073">
    <property type="protein sequence ID" value="QQS82329.1"/>
    <property type="molecule type" value="Genomic_DNA"/>
</dbReference>
<comment type="similarity">
    <text evidence="2">Belongs to the multi antimicrobial extrusion (MATE) (TC 2.A.66.1) family. MepA subfamily.</text>
</comment>
<keyword evidence="8 10" id="KW-0472">Membrane</keyword>
<dbReference type="Proteomes" id="UP000595942">
    <property type="component" value="Chromosome"/>
</dbReference>
<feature type="transmembrane region" description="Helical" evidence="10">
    <location>
        <begin position="21"/>
        <end position="45"/>
    </location>
</feature>
<feature type="transmembrane region" description="Helical" evidence="10">
    <location>
        <begin position="318"/>
        <end position="342"/>
    </location>
</feature>
<dbReference type="Proteomes" id="UP000293854">
    <property type="component" value="Unassembled WGS sequence"/>
</dbReference>
<keyword evidence="5" id="KW-1003">Cell membrane</keyword>
<keyword evidence="6 10" id="KW-0812">Transmembrane</keyword>
<dbReference type="CDD" id="cd13143">
    <property type="entry name" value="MATE_MepA_like"/>
    <property type="match status" value="1"/>
</dbReference>
<organism evidence="12 13">
    <name type="scientific">Staphylococcus condimenti</name>
    <dbReference type="NCBI Taxonomy" id="70255"/>
    <lineage>
        <taxon>Bacteria</taxon>
        <taxon>Bacillati</taxon>
        <taxon>Bacillota</taxon>
        <taxon>Bacilli</taxon>
        <taxon>Bacillales</taxon>
        <taxon>Staphylococcaceae</taxon>
        <taxon>Staphylococcus</taxon>
    </lineage>
</organism>
<keyword evidence="7 10" id="KW-1133">Transmembrane helix</keyword>
<evidence type="ECO:0000313" key="11">
    <source>
        <dbReference type="EMBL" id="QQS82329.1"/>
    </source>
</evidence>
<evidence type="ECO:0000313" key="14">
    <source>
        <dbReference type="Proteomes" id="UP000595942"/>
    </source>
</evidence>
<feature type="transmembrane region" description="Helical" evidence="10">
    <location>
        <begin position="416"/>
        <end position="437"/>
    </location>
</feature>
<evidence type="ECO:0000256" key="4">
    <source>
        <dbReference type="ARBA" id="ARBA00022448"/>
    </source>
</evidence>
<proteinExistence type="inferred from homology"/>
<feature type="transmembrane region" description="Helical" evidence="10">
    <location>
        <begin position="194"/>
        <end position="217"/>
    </location>
</feature>
<dbReference type="InterPro" id="IPR048279">
    <property type="entry name" value="MdtK-like"/>
</dbReference>
<dbReference type="GO" id="GO:0042910">
    <property type="term" value="F:xenobiotic transmembrane transporter activity"/>
    <property type="evidence" value="ECO:0007669"/>
    <property type="project" value="InterPro"/>
</dbReference>
<name>A0A143PC22_9STAP</name>
<dbReference type="EMBL" id="RQTE01000051">
    <property type="protein sequence ID" value="RZI03710.1"/>
    <property type="molecule type" value="Genomic_DNA"/>
</dbReference>
<evidence type="ECO:0000256" key="5">
    <source>
        <dbReference type="ARBA" id="ARBA00022475"/>
    </source>
</evidence>
<feature type="transmembrane region" description="Helical" evidence="10">
    <location>
        <begin position="354"/>
        <end position="376"/>
    </location>
</feature>
<feature type="transmembrane region" description="Helical" evidence="10">
    <location>
        <begin position="243"/>
        <end position="268"/>
    </location>
</feature>
<dbReference type="NCBIfam" id="NF000131">
    <property type="entry name" value="MATE_multi_MepA"/>
    <property type="match status" value="1"/>
</dbReference>
<evidence type="ECO:0000313" key="13">
    <source>
        <dbReference type="Proteomes" id="UP000293854"/>
    </source>
</evidence>
<reference evidence="12 13" key="1">
    <citation type="submission" date="2018-11" db="EMBL/GenBank/DDBJ databases">
        <title>Genomic profiling of Staphylococcus species from a Poultry farm system in KwaZulu-Natal, South Africa.</title>
        <authorList>
            <person name="Amoako D.G."/>
            <person name="Somboro A.M."/>
            <person name="Abia A.L.K."/>
            <person name="Bester L.A."/>
            <person name="Essack S.Y."/>
        </authorList>
    </citation>
    <scope>NUCLEOTIDE SEQUENCE [LARGE SCALE GENOMIC DNA]</scope>
    <source>
        <strain evidence="12 13">SA11</strain>
    </source>
</reference>
<evidence type="ECO:0000256" key="9">
    <source>
        <dbReference type="ARBA" id="ARBA00023251"/>
    </source>
</evidence>
<feature type="transmembrane region" description="Helical" evidence="10">
    <location>
        <begin position="388"/>
        <end position="410"/>
    </location>
</feature>
<dbReference type="Pfam" id="PF01554">
    <property type="entry name" value="MatE"/>
    <property type="match status" value="2"/>
</dbReference>
<evidence type="ECO:0000256" key="8">
    <source>
        <dbReference type="ARBA" id="ARBA00023136"/>
    </source>
</evidence>
<feature type="transmembrane region" description="Helical" evidence="10">
    <location>
        <begin position="137"/>
        <end position="155"/>
    </location>
</feature>
<protein>
    <recommendedName>
        <fullName evidence="3">Multidrug export protein MepA</fullName>
    </recommendedName>
</protein>
<evidence type="ECO:0000256" key="6">
    <source>
        <dbReference type="ARBA" id="ARBA00022692"/>
    </source>
</evidence>
<feature type="transmembrane region" description="Helical" evidence="10">
    <location>
        <begin position="94"/>
        <end position="117"/>
    </location>
</feature>
<dbReference type="GO" id="GO:0046677">
    <property type="term" value="P:response to antibiotic"/>
    <property type="evidence" value="ECO:0007669"/>
    <property type="project" value="UniProtKB-KW"/>
</dbReference>
<dbReference type="OrthoDB" id="9776324at2"/>
<dbReference type="KEGG" id="scv:A4G25_08020"/>
<evidence type="ECO:0000256" key="7">
    <source>
        <dbReference type="ARBA" id="ARBA00022989"/>
    </source>
</evidence>
<gene>
    <name evidence="12" type="primary">mepA</name>
    <name evidence="12" type="ORF">EIG99_02670</name>
    <name evidence="11" type="ORF">I6J05_10505</name>
</gene>
<feature type="transmembrane region" description="Helical" evidence="10">
    <location>
        <begin position="288"/>
        <end position="306"/>
    </location>
</feature>
<evidence type="ECO:0000256" key="10">
    <source>
        <dbReference type="SAM" id="Phobius"/>
    </source>
</evidence>
<reference evidence="11 14" key="2">
    <citation type="submission" date="2021-01" db="EMBL/GenBank/DDBJ databases">
        <title>FDA dAtabase for Regulatory Grade micrObial Sequences (FDA-ARGOS): Supporting development and validation of Infectious Disease Dx tests.</title>
        <authorList>
            <person name="Sproer C."/>
            <person name="Gronow S."/>
            <person name="Severitt S."/>
            <person name="Schroder I."/>
            <person name="Tallon L."/>
            <person name="Sadzewicz L."/>
            <person name="Zhao X."/>
            <person name="Boylan J."/>
            <person name="Ott S."/>
            <person name="Bowen H."/>
            <person name="Vavikolanu K."/>
            <person name="Mehta A."/>
            <person name="Aluvathingal J."/>
            <person name="Nadendla S."/>
            <person name="Lowell S."/>
            <person name="Myers T."/>
            <person name="Yan Y."/>
            <person name="Sichtig H."/>
        </authorList>
    </citation>
    <scope>NUCLEOTIDE SEQUENCE [LARGE SCALE GENOMIC DNA]</scope>
    <source>
        <strain evidence="11 14">FDAARGOS_1148</strain>
    </source>
</reference>
<feature type="transmembrane region" description="Helical" evidence="10">
    <location>
        <begin position="162"/>
        <end position="182"/>
    </location>
</feature>
<dbReference type="InterPro" id="IPR002528">
    <property type="entry name" value="MATE_fam"/>
</dbReference>
<evidence type="ECO:0000256" key="1">
    <source>
        <dbReference type="ARBA" id="ARBA00004651"/>
    </source>
</evidence>
<evidence type="ECO:0000256" key="2">
    <source>
        <dbReference type="ARBA" id="ARBA00008417"/>
    </source>
</evidence>
<evidence type="ECO:0000313" key="12">
    <source>
        <dbReference type="EMBL" id="RZI03710.1"/>
    </source>
</evidence>
<dbReference type="GO" id="GO:0005886">
    <property type="term" value="C:plasma membrane"/>
    <property type="evidence" value="ECO:0007669"/>
    <property type="project" value="UniProtKB-SubCell"/>
</dbReference>
<dbReference type="GO" id="GO:0015297">
    <property type="term" value="F:antiporter activity"/>
    <property type="evidence" value="ECO:0007669"/>
    <property type="project" value="InterPro"/>
</dbReference>
<dbReference type="InterPro" id="IPR051327">
    <property type="entry name" value="MATE_MepA_subfamily"/>
</dbReference>
<comment type="subcellular location">
    <subcellularLocation>
        <location evidence="1">Cell membrane</location>
        <topology evidence="1">Multi-pass membrane protein</topology>
    </subcellularLocation>
</comment>
<dbReference type="PANTHER" id="PTHR43823">
    <property type="entry name" value="SPORULATION PROTEIN YKVU"/>
    <property type="match status" value="1"/>
</dbReference>
<dbReference type="RefSeq" id="WP_047132019.1">
    <property type="nucleotide sequence ID" value="NZ_CP015114.1"/>
</dbReference>
<dbReference type="PIRSF" id="PIRSF006603">
    <property type="entry name" value="DinF"/>
    <property type="match status" value="1"/>
</dbReference>
<keyword evidence="14" id="KW-1185">Reference proteome</keyword>
<keyword evidence="4" id="KW-0813">Transport</keyword>
<accession>A0A143PC22</accession>
<dbReference type="NCBIfam" id="TIGR00797">
    <property type="entry name" value="matE"/>
    <property type="match status" value="1"/>
</dbReference>
<dbReference type="InterPro" id="IPR045070">
    <property type="entry name" value="MATE_MepA-like"/>
</dbReference>
<dbReference type="GeneID" id="93725299"/>
<dbReference type="AlphaFoldDB" id="A0A143PC22"/>
<sequence length="451" mass="48976">MKDEQLYYFEKSPIFKAMMHFSLPMMIGTLLSVIYGILNIYFIGFLGDSHMISAISLTLPIFAILMGLGNLFGVGGGTYISRLLGAKDYSKSKFVSSFSVYGGIVLGLIVILLTLPFSDQIATLLGARGETLAFTSNYLKVMFLSAPFVILFFILEQFARAVGAPIISMVGMLISVGLNIILDPILIFGFHLDVVGAALGTAISNIAAALFFIIYFMRNNDVVSLNIKFAKPTKQILTETFKIGIPAFLMSILMGFTGLVLNLFLSHYGNFAIASYGISFRLVQVPELIIMGLCEGVVPLIAYNFMANKTRMKDVIKMVIASIGVIFIICMVAVFTVGHHLIGLFSTDHAIIEMATFILKVTMTSLLLNGIGFLFTGMLQATGQGRGATIMAILQGVVIIPVLFIMNGLFGLTGVIWSLLIAETICAIASMLIVYALRDRLTVDTSQLVEG</sequence>
<dbReference type="PANTHER" id="PTHR43823:SF3">
    <property type="entry name" value="MULTIDRUG EXPORT PROTEIN MEPA"/>
    <property type="match status" value="1"/>
</dbReference>
<feature type="transmembrane region" description="Helical" evidence="10">
    <location>
        <begin position="51"/>
        <end position="73"/>
    </location>
</feature>